<dbReference type="FunFam" id="3.90.226.10:FF:000009">
    <property type="entry name" value="Carnitinyl-CoA dehydratase"/>
    <property type="match status" value="1"/>
</dbReference>
<gene>
    <name evidence="5" type="ORF">NSU_0524</name>
</gene>
<dbReference type="InterPro" id="IPR014748">
    <property type="entry name" value="Enoyl-CoA_hydra_C"/>
</dbReference>
<dbReference type="AlphaFoldDB" id="G6E853"/>
<reference evidence="5 6" key="1">
    <citation type="journal article" date="2012" name="J. Bacteriol.">
        <title>Genome sequence of benzo(a)pyrene-degrading bacterium Novosphingobium pentaromativorans US6-1.</title>
        <authorList>
            <person name="Luo Y.R."/>
            <person name="Kang S.G."/>
            <person name="Kim S.J."/>
            <person name="Kim M.R."/>
            <person name="Li N."/>
            <person name="Lee J.H."/>
            <person name="Kwon K.K."/>
        </authorList>
    </citation>
    <scope>NUCLEOTIDE SEQUENCE [LARGE SCALE GENOMIC DNA]</scope>
    <source>
        <strain evidence="5 6">US6-1</strain>
    </source>
</reference>
<accession>G6E853</accession>
<evidence type="ECO:0000313" key="6">
    <source>
        <dbReference type="Proteomes" id="UP000004030"/>
    </source>
</evidence>
<dbReference type="eggNOG" id="COG1024">
    <property type="taxonomic scope" value="Bacteria"/>
</dbReference>
<dbReference type="PANTHER" id="PTHR11941:SF169">
    <property type="entry name" value="(7AS)-7A-METHYL-1,5-DIOXO-2,3,5,6,7,7A-HEXAHYDRO-1H-INDENE-CARBOXYL-COA HYDROLASE"/>
    <property type="match status" value="1"/>
</dbReference>
<dbReference type="PANTHER" id="PTHR11941">
    <property type="entry name" value="ENOYL-COA HYDRATASE-RELATED"/>
    <property type="match status" value="1"/>
</dbReference>
<dbReference type="InterPro" id="IPR018376">
    <property type="entry name" value="Enoyl-CoA_hyd/isom_CS"/>
</dbReference>
<dbReference type="Gene3D" id="1.10.12.10">
    <property type="entry name" value="Lyase 2-enoyl-coa Hydratase, Chain A, domain 2"/>
    <property type="match status" value="1"/>
</dbReference>
<sequence>MEWFRYNDLQPCHEVLEMSDTENLVVTESMGDGVLLVTINRPDQRNAINGAVARAMDAIVSETEVDDSVRVVVLTGAGDKVFCAGADLKEVAAGRIDTLRTPGGGFAGFVQRKRTKPWIAAVQGFALAGGCEIALACDLIVASRSSVFGLPEVARGLIAGAGGLFRLPSAIPKKIALELILTASRLPAERAADLGLVNRLADDGAAVEQAIALAREITVNAPLPIKACLEIVSKVGEASEDALWKMSREAMDRIKQSEDAIEGATAFAEKRDPVWKGR</sequence>
<dbReference type="SUPFAM" id="SSF52096">
    <property type="entry name" value="ClpP/crotonase"/>
    <property type="match status" value="1"/>
</dbReference>
<keyword evidence="5" id="KW-0413">Isomerase</keyword>
<dbReference type="InterPro" id="IPR001753">
    <property type="entry name" value="Enoyl-CoA_hydra/iso"/>
</dbReference>
<dbReference type="Pfam" id="PF00378">
    <property type="entry name" value="ECH_1"/>
    <property type="match status" value="1"/>
</dbReference>
<keyword evidence="3" id="KW-0456">Lyase</keyword>
<dbReference type="CDD" id="cd06558">
    <property type="entry name" value="crotonase-like"/>
    <property type="match status" value="1"/>
</dbReference>
<keyword evidence="2" id="KW-0443">Lipid metabolism</keyword>
<dbReference type="GO" id="GO:0016829">
    <property type="term" value="F:lyase activity"/>
    <property type="evidence" value="ECO:0007669"/>
    <property type="project" value="UniProtKB-KW"/>
</dbReference>
<dbReference type="Proteomes" id="UP000004030">
    <property type="component" value="Unassembled WGS sequence"/>
</dbReference>
<dbReference type="GO" id="GO:0006635">
    <property type="term" value="P:fatty acid beta-oxidation"/>
    <property type="evidence" value="ECO:0007669"/>
    <property type="project" value="TreeGrafter"/>
</dbReference>
<dbReference type="Gene3D" id="3.90.226.10">
    <property type="entry name" value="2-enoyl-CoA Hydratase, Chain A, domain 1"/>
    <property type="match status" value="1"/>
</dbReference>
<dbReference type="GO" id="GO:0016853">
    <property type="term" value="F:isomerase activity"/>
    <property type="evidence" value="ECO:0007669"/>
    <property type="project" value="UniProtKB-KW"/>
</dbReference>
<dbReference type="NCBIfam" id="NF006100">
    <property type="entry name" value="PRK08252.1"/>
    <property type="match status" value="1"/>
</dbReference>
<dbReference type="EMBL" id="AGFM01000008">
    <property type="protein sequence ID" value="EHJ62393.1"/>
    <property type="molecule type" value="Genomic_DNA"/>
</dbReference>
<organism evidence="5 6">
    <name type="scientific">Novosphingobium pentaromativorans US6-1</name>
    <dbReference type="NCBI Taxonomy" id="1088721"/>
    <lineage>
        <taxon>Bacteria</taxon>
        <taxon>Pseudomonadati</taxon>
        <taxon>Pseudomonadota</taxon>
        <taxon>Alphaproteobacteria</taxon>
        <taxon>Sphingomonadales</taxon>
        <taxon>Sphingomonadaceae</taxon>
        <taxon>Novosphingobium</taxon>
    </lineage>
</organism>
<dbReference type="PROSITE" id="PS00166">
    <property type="entry name" value="ENOYL_COA_HYDRATASE"/>
    <property type="match status" value="1"/>
</dbReference>
<keyword evidence="6" id="KW-1185">Reference proteome</keyword>
<proteinExistence type="inferred from homology"/>
<protein>
    <submittedName>
        <fullName evidence="5">Enoyl-CoA hydratase/isomerase</fullName>
    </submittedName>
</protein>
<evidence type="ECO:0000256" key="2">
    <source>
        <dbReference type="ARBA" id="ARBA00023098"/>
    </source>
</evidence>
<dbReference type="PATRIC" id="fig|1088721.3.peg.515"/>
<comment type="caution">
    <text evidence="5">The sequence shown here is derived from an EMBL/GenBank/DDBJ whole genome shotgun (WGS) entry which is preliminary data.</text>
</comment>
<dbReference type="STRING" id="1088721.JI59_17480"/>
<comment type="similarity">
    <text evidence="1 4">Belongs to the enoyl-CoA hydratase/isomerase family.</text>
</comment>
<evidence type="ECO:0000256" key="4">
    <source>
        <dbReference type="RuleBase" id="RU003707"/>
    </source>
</evidence>
<evidence type="ECO:0000256" key="3">
    <source>
        <dbReference type="ARBA" id="ARBA00023239"/>
    </source>
</evidence>
<name>G6E853_9SPHN</name>
<dbReference type="InterPro" id="IPR029045">
    <property type="entry name" value="ClpP/crotonase-like_dom_sf"/>
</dbReference>
<evidence type="ECO:0000313" key="5">
    <source>
        <dbReference type="EMBL" id="EHJ62393.1"/>
    </source>
</evidence>
<evidence type="ECO:0000256" key="1">
    <source>
        <dbReference type="ARBA" id="ARBA00005254"/>
    </source>
</evidence>